<feature type="compositionally biased region" description="Polar residues" evidence="17">
    <location>
        <begin position="424"/>
        <end position="446"/>
    </location>
</feature>
<evidence type="ECO:0000256" key="2">
    <source>
        <dbReference type="ARBA" id="ARBA00006692"/>
    </source>
</evidence>
<organism evidence="19 20">
    <name type="scientific">Zopfia rhizophila CBS 207.26</name>
    <dbReference type="NCBI Taxonomy" id="1314779"/>
    <lineage>
        <taxon>Eukaryota</taxon>
        <taxon>Fungi</taxon>
        <taxon>Dikarya</taxon>
        <taxon>Ascomycota</taxon>
        <taxon>Pezizomycotina</taxon>
        <taxon>Dothideomycetes</taxon>
        <taxon>Dothideomycetes incertae sedis</taxon>
        <taxon>Zopfiaceae</taxon>
        <taxon>Zopfia</taxon>
    </lineage>
</organism>
<evidence type="ECO:0000256" key="10">
    <source>
        <dbReference type="ARBA" id="ARBA00022777"/>
    </source>
</evidence>
<keyword evidence="4" id="KW-0723">Serine/threonine-protein kinase</keyword>
<comment type="similarity">
    <text evidence="2">Belongs to the protein kinase superfamily. CAMK Ser/Thr protein kinase family.</text>
</comment>
<dbReference type="AlphaFoldDB" id="A0A6A6DGP0"/>
<keyword evidence="6" id="KW-0132">Cell division</keyword>
<evidence type="ECO:0000256" key="6">
    <source>
        <dbReference type="ARBA" id="ARBA00022618"/>
    </source>
</evidence>
<evidence type="ECO:0000256" key="11">
    <source>
        <dbReference type="ARBA" id="ARBA00022840"/>
    </source>
</evidence>
<evidence type="ECO:0000256" key="14">
    <source>
        <dbReference type="ARBA" id="ARBA00047899"/>
    </source>
</evidence>
<dbReference type="GO" id="GO:0005524">
    <property type="term" value="F:ATP binding"/>
    <property type="evidence" value="ECO:0007669"/>
    <property type="project" value="UniProtKB-KW"/>
</dbReference>
<accession>A0A6A6DGP0</accession>
<dbReference type="SUPFAM" id="SSF56112">
    <property type="entry name" value="Protein kinase-like (PK-like)"/>
    <property type="match status" value="1"/>
</dbReference>
<keyword evidence="16" id="KW-0175">Coiled coil</keyword>
<dbReference type="GO" id="GO:0051301">
    <property type="term" value="P:cell division"/>
    <property type="evidence" value="ECO:0007669"/>
    <property type="project" value="UniProtKB-KW"/>
</dbReference>
<keyword evidence="9" id="KW-0498">Mitosis</keyword>
<evidence type="ECO:0000256" key="12">
    <source>
        <dbReference type="ARBA" id="ARBA00023242"/>
    </source>
</evidence>
<dbReference type="InterPro" id="IPR051131">
    <property type="entry name" value="NEK_Ser/Thr_kinase_NIMA"/>
</dbReference>
<dbReference type="GO" id="GO:0004674">
    <property type="term" value="F:protein serine/threonine kinase activity"/>
    <property type="evidence" value="ECO:0007669"/>
    <property type="project" value="UniProtKB-KW"/>
</dbReference>
<keyword evidence="13" id="KW-0131">Cell cycle</keyword>
<dbReference type="FunFam" id="3.30.200.20:FF:000525">
    <property type="entry name" value="Serine/threonine-protein kinase KIN3"/>
    <property type="match status" value="1"/>
</dbReference>
<dbReference type="SMART" id="SM00220">
    <property type="entry name" value="S_TKc"/>
    <property type="match status" value="1"/>
</dbReference>
<dbReference type="Gene3D" id="3.30.200.20">
    <property type="entry name" value="Phosphorylase Kinase, domain 1"/>
    <property type="match status" value="2"/>
</dbReference>
<comment type="catalytic activity">
    <reaction evidence="15">
        <text>L-seryl-[protein] + ATP = O-phospho-L-seryl-[protein] + ADP + H(+)</text>
        <dbReference type="Rhea" id="RHEA:17989"/>
        <dbReference type="Rhea" id="RHEA-COMP:9863"/>
        <dbReference type="Rhea" id="RHEA-COMP:11604"/>
        <dbReference type="ChEBI" id="CHEBI:15378"/>
        <dbReference type="ChEBI" id="CHEBI:29999"/>
        <dbReference type="ChEBI" id="CHEBI:30616"/>
        <dbReference type="ChEBI" id="CHEBI:83421"/>
        <dbReference type="ChEBI" id="CHEBI:456216"/>
        <dbReference type="EC" id="2.7.11.1"/>
    </reaction>
</comment>
<dbReference type="InterPro" id="IPR008271">
    <property type="entry name" value="Ser/Thr_kinase_AS"/>
</dbReference>
<dbReference type="InterPro" id="IPR011009">
    <property type="entry name" value="Kinase-like_dom_sf"/>
</dbReference>
<reference evidence="19" key="1">
    <citation type="journal article" date="2020" name="Stud. Mycol.">
        <title>101 Dothideomycetes genomes: a test case for predicting lifestyles and emergence of pathogens.</title>
        <authorList>
            <person name="Haridas S."/>
            <person name="Albert R."/>
            <person name="Binder M."/>
            <person name="Bloem J."/>
            <person name="Labutti K."/>
            <person name="Salamov A."/>
            <person name="Andreopoulos B."/>
            <person name="Baker S."/>
            <person name="Barry K."/>
            <person name="Bills G."/>
            <person name="Bluhm B."/>
            <person name="Cannon C."/>
            <person name="Castanera R."/>
            <person name="Culley D."/>
            <person name="Daum C."/>
            <person name="Ezra D."/>
            <person name="Gonzalez J."/>
            <person name="Henrissat B."/>
            <person name="Kuo A."/>
            <person name="Liang C."/>
            <person name="Lipzen A."/>
            <person name="Lutzoni F."/>
            <person name="Magnuson J."/>
            <person name="Mondo S."/>
            <person name="Nolan M."/>
            <person name="Ohm R."/>
            <person name="Pangilinan J."/>
            <person name="Park H.-J."/>
            <person name="Ramirez L."/>
            <person name="Alfaro M."/>
            <person name="Sun H."/>
            <person name="Tritt A."/>
            <person name="Yoshinaga Y."/>
            <person name="Zwiers L.-H."/>
            <person name="Turgeon B."/>
            <person name="Goodwin S."/>
            <person name="Spatafora J."/>
            <person name="Crous P."/>
            <person name="Grigoriev I."/>
        </authorList>
    </citation>
    <scope>NUCLEOTIDE SEQUENCE</scope>
    <source>
        <strain evidence="19">CBS 207.26</strain>
    </source>
</reference>
<feature type="domain" description="Protein kinase" evidence="18">
    <location>
        <begin position="7"/>
        <end position="289"/>
    </location>
</feature>
<dbReference type="PROSITE" id="PS00108">
    <property type="entry name" value="PROTEIN_KINASE_ST"/>
    <property type="match status" value="1"/>
</dbReference>
<evidence type="ECO:0000256" key="4">
    <source>
        <dbReference type="ARBA" id="ARBA00022527"/>
    </source>
</evidence>
<evidence type="ECO:0000256" key="8">
    <source>
        <dbReference type="ARBA" id="ARBA00022741"/>
    </source>
</evidence>
<keyword evidence="12" id="KW-0539">Nucleus</keyword>
<keyword evidence="10 19" id="KW-0418">Kinase</keyword>
<keyword evidence="8" id="KW-0547">Nucleotide-binding</keyword>
<dbReference type="Proteomes" id="UP000800200">
    <property type="component" value="Unassembled WGS sequence"/>
</dbReference>
<dbReference type="PANTHER" id="PTHR44899:SF10">
    <property type="entry name" value="NIMA-RELATED KINASE 2"/>
    <property type="match status" value="1"/>
</dbReference>
<feature type="coiled-coil region" evidence="16">
    <location>
        <begin position="298"/>
        <end position="382"/>
    </location>
</feature>
<sequence>MPEDDKYDVLEKIGHGSFGIIRKVRRKADGYILCRKEISYSKMSQKEREQLQAEVSILKELRHPNIVAYFERDHFKASQDLHLYMEYCGNGDLGRVIRSYKDQNKLASEDFVWSILSQVASALYRCHYGEDPPAPGSNIMGLGANAQPRNPNKPMILHRDLKPENIFLGEDNSVKLGDFGLSKILQSHDFASTYVGTPFYMSPEICKAETYTLHSDIWALGCIVYELCARQPPFNAKTHFDLIQKIKAGRYPDIPVQYSGDLRKVIASCLQTNPNNRPNTAELLNLPAVKLMRKEVEIVKLGQKMKEREAKAERMIREAEIKLAQAETQSAATRKEIDSQLRREWEVRARLEIDRQVNLRVEQELQKLRQQYEAEVAKRVEQTLQKHPARLSTSPQLAPRSDTPVMPGEQQTLFPTEPLEPDGASTSTLDTASDFPSGTDISSLSLDSPAEEPTTKAAPAKKTRGPLSRARTMFAAPVAAQPPPSPIDVQMAEPSPAPGTIASLSLSPRRNAPRGNIFAAAKDGAKKWEAEAPPSPTEEGWNADFDDDDDVPVLPSPTRARSASGTRNGNEDPFKVLTAAQRPLLKPTQRLASAPNLTGPTITKPRPQSAVPVIATSPERRKPKPSNENGSPVRKAPISKTTTETGGGLKSKKGNEQMRFQAMRNNALQGRTLVELQQARGIPVGAISEDEGKRGFRSPVKGGMKSKSAGEQGPAVWDPETDEMPSPFIVRSKRIGVR</sequence>
<feature type="region of interest" description="Disordered" evidence="17">
    <location>
        <begin position="480"/>
        <end position="655"/>
    </location>
</feature>
<dbReference type="EMBL" id="ML994673">
    <property type="protein sequence ID" value="KAF2178684.1"/>
    <property type="molecule type" value="Genomic_DNA"/>
</dbReference>
<evidence type="ECO:0000313" key="20">
    <source>
        <dbReference type="Proteomes" id="UP000800200"/>
    </source>
</evidence>
<keyword evidence="11" id="KW-0067">ATP-binding</keyword>
<evidence type="ECO:0000256" key="3">
    <source>
        <dbReference type="ARBA" id="ARBA00012513"/>
    </source>
</evidence>
<dbReference type="InterPro" id="IPR000719">
    <property type="entry name" value="Prot_kinase_dom"/>
</dbReference>
<proteinExistence type="inferred from homology"/>
<evidence type="ECO:0000256" key="9">
    <source>
        <dbReference type="ARBA" id="ARBA00022776"/>
    </source>
</evidence>
<dbReference type="OrthoDB" id="10250725at2759"/>
<keyword evidence="7" id="KW-0808">Transferase</keyword>
<comment type="catalytic activity">
    <reaction evidence="14">
        <text>L-threonyl-[protein] + ATP = O-phospho-L-threonyl-[protein] + ADP + H(+)</text>
        <dbReference type="Rhea" id="RHEA:46608"/>
        <dbReference type="Rhea" id="RHEA-COMP:11060"/>
        <dbReference type="Rhea" id="RHEA-COMP:11605"/>
        <dbReference type="ChEBI" id="CHEBI:15378"/>
        <dbReference type="ChEBI" id="CHEBI:30013"/>
        <dbReference type="ChEBI" id="CHEBI:30616"/>
        <dbReference type="ChEBI" id="CHEBI:61977"/>
        <dbReference type="ChEBI" id="CHEBI:456216"/>
        <dbReference type="EC" id="2.7.11.1"/>
    </reaction>
</comment>
<evidence type="ECO:0000256" key="7">
    <source>
        <dbReference type="ARBA" id="ARBA00022679"/>
    </source>
</evidence>
<keyword evidence="5" id="KW-0597">Phosphoprotein</keyword>
<dbReference type="PROSITE" id="PS50011">
    <property type="entry name" value="PROTEIN_KINASE_DOM"/>
    <property type="match status" value="1"/>
</dbReference>
<dbReference type="PANTHER" id="PTHR44899">
    <property type="entry name" value="CAMK FAMILY PROTEIN KINASE"/>
    <property type="match status" value="1"/>
</dbReference>
<feature type="compositionally biased region" description="Polar residues" evidence="17">
    <location>
        <begin position="559"/>
        <end position="568"/>
    </location>
</feature>
<comment type="subcellular location">
    <subcellularLocation>
        <location evidence="1">Nucleus</location>
    </subcellularLocation>
</comment>
<name>A0A6A6DGP0_9PEZI</name>
<feature type="region of interest" description="Disordered" evidence="17">
    <location>
        <begin position="685"/>
        <end position="738"/>
    </location>
</feature>
<evidence type="ECO:0000256" key="17">
    <source>
        <dbReference type="SAM" id="MobiDB-lite"/>
    </source>
</evidence>
<evidence type="ECO:0000256" key="15">
    <source>
        <dbReference type="ARBA" id="ARBA00048679"/>
    </source>
</evidence>
<feature type="region of interest" description="Disordered" evidence="17">
    <location>
        <begin position="383"/>
        <end position="468"/>
    </location>
</feature>
<protein>
    <recommendedName>
        <fullName evidence="3">non-specific serine/threonine protein kinase</fullName>
        <ecNumber evidence="3">2.7.11.1</ecNumber>
    </recommendedName>
</protein>
<dbReference type="EC" id="2.7.11.1" evidence="3"/>
<evidence type="ECO:0000256" key="13">
    <source>
        <dbReference type="ARBA" id="ARBA00023306"/>
    </source>
</evidence>
<dbReference type="CDD" id="cd08217">
    <property type="entry name" value="STKc_Nek2"/>
    <property type="match status" value="1"/>
</dbReference>
<evidence type="ECO:0000256" key="1">
    <source>
        <dbReference type="ARBA" id="ARBA00004123"/>
    </source>
</evidence>
<evidence type="ECO:0000256" key="16">
    <source>
        <dbReference type="SAM" id="Coils"/>
    </source>
</evidence>
<evidence type="ECO:0000259" key="18">
    <source>
        <dbReference type="PROSITE" id="PS50011"/>
    </source>
</evidence>
<keyword evidence="20" id="KW-1185">Reference proteome</keyword>
<dbReference type="FunFam" id="1.10.510.10:FF:000697">
    <property type="entry name" value="G2-specific protein kinase nimA"/>
    <property type="match status" value="1"/>
</dbReference>
<evidence type="ECO:0000313" key="19">
    <source>
        <dbReference type="EMBL" id="KAF2178684.1"/>
    </source>
</evidence>
<evidence type="ECO:0000256" key="5">
    <source>
        <dbReference type="ARBA" id="ARBA00022553"/>
    </source>
</evidence>
<gene>
    <name evidence="19" type="ORF">K469DRAFT_695217</name>
</gene>
<dbReference type="GO" id="GO:0005634">
    <property type="term" value="C:nucleus"/>
    <property type="evidence" value="ECO:0007669"/>
    <property type="project" value="UniProtKB-SubCell"/>
</dbReference>
<dbReference type="Gene3D" id="1.10.510.10">
    <property type="entry name" value="Transferase(Phosphotransferase) domain 1"/>
    <property type="match status" value="1"/>
</dbReference>
<dbReference type="Pfam" id="PF00069">
    <property type="entry name" value="Pkinase"/>
    <property type="match status" value="2"/>
</dbReference>